<evidence type="ECO:0000256" key="1">
    <source>
        <dbReference type="ARBA" id="ARBA00022676"/>
    </source>
</evidence>
<dbReference type="AlphaFoldDB" id="A0A3D9UM03"/>
<evidence type="ECO:0000259" key="4">
    <source>
        <dbReference type="Pfam" id="PF13439"/>
    </source>
</evidence>
<evidence type="ECO:0000313" key="5">
    <source>
        <dbReference type="EMBL" id="REF30376.1"/>
    </source>
</evidence>
<sequence>MSPKRILLVGHSSELGGNELFMTRLVPALADDDLEMVALLFEEGPFADLLRERGVEVHARPLPTDVVSAGRYAAGKVTTLGRLGPGVIRHAVGLAPWLAEQRIDVVWANTFKAMAIVSPAAKLRRIPLLWFLHDRITPDYLPRRLVGPMRAAFRQVPDAVVANSRSTADTVGGCPVTVVYPGLSADADRLRVEPVLPPVVGMLGRVSPTKGQLELVRALPDVLSAHPDARARIVGSPMFGAEGYLDEVRSEAERLGVATAIDWVGFTDDPRPELDRMTVCVHAATVAEPFGQVLTEAMARSVPIIATRGGGASEVVTPVGAEPRGELIEPGDAPGLRDALLRVLDDVPAAQRRADAVQPAAVAEYSLDNSVRTMREVLRALTSGGHHDRQR</sequence>
<dbReference type="PANTHER" id="PTHR12526">
    <property type="entry name" value="GLYCOSYLTRANSFERASE"/>
    <property type="match status" value="1"/>
</dbReference>
<accession>A0A3D9UM03</accession>
<protein>
    <submittedName>
        <fullName evidence="5">Glycosyltransferase involved in cell wall biosynthesis</fullName>
    </submittedName>
</protein>
<dbReference type="EMBL" id="QTUA01000001">
    <property type="protein sequence ID" value="REF30376.1"/>
    <property type="molecule type" value="Genomic_DNA"/>
</dbReference>
<evidence type="ECO:0000256" key="2">
    <source>
        <dbReference type="ARBA" id="ARBA00022679"/>
    </source>
</evidence>
<dbReference type="Gene3D" id="3.40.50.2000">
    <property type="entry name" value="Glycogen Phosphorylase B"/>
    <property type="match status" value="2"/>
</dbReference>
<dbReference type="InterPro" id="IPR001296">
    <property type="entry name" value="Glyco_trans_1"/>
</dbReference>
<keyword evidence="6" id="KW-1185">Reference proteome</keyword>
<dbReference type="SUPFAM" id="SSF53756">
    <property type="entry name" value="UDP-Glycosyltransferase/glycogen phosphorylase"/>
    <property type="match status" value="1"/>
</dbReference>
<keyword evidence="2 5" id="KW-0808">Transferase</keyword>
<dbReference type="Pfam" id="PF13439">
    <property type="entry name" value="Glyco_transf_4"/>
    <property type="match status" value="1"/>
</dbReference>
<proteinExistence type="predicted"/>
<organism evidence="5 6">
    <name type="scientific">Calidifontibacter indicus</name>
    <dbReference type="NCBI Taxonomy" id="419650"/>
    <lineage>
        <taxon>Bacteria</taxon>
        <taxon>Bacillati</taxon>
        <taxon>Actinomycetota</taxon>
        <taxon>Actinomycetes</taxon>
        <taxon>Micrococcales</taxon>
        <taxon>Dermacoccaceae</taxon>
        <taxon>Calidifontibacter</taxon>
    </lineage>
</organism>
<gene>
    <name evidence="5" type="ORF">DFJ65_1382</name>
</gene>
<keyword evidence="1" id="KW-0328">Glycosyltransferase</keyword>
<dbReference type="PANTHER" id="PTHR12526:SF510">
    <property type="entry name" value="D-INOSITOL 3-PHOSPHATE GLYCOSYLTRANSFERASE"/>
    <property type="match status" value="1"/>
</dbReference>
<evidence type="ECO:0000313" key="6">
    <source>
        <dbReference type="Proteomes" id="UP000256253"/>
    </source>
</evidence>
<dbReference type="Proteomes" id="UP000256253">
    <property type="component" value="Unassembled WGS sequence"/>
</dbReference>
<dbReference type="GO" id="GO:0016757">
    <property type="term" value="F:glycosyltransferase activity"/>
    <property type="evidence" value="ECO:0007669"/>
    <property type="project" value="UniProtKB-KW"/>
</dbReference>
<feature type="domain" description="Glycosyl transferase family 1" evidence="3">
    <location>
        <begin position="197"/>
        <end position="352"/>
    </location>
</feature>
<comment type="caution">
    <text evidence="5">The sequence shown here is derived from an EMBL/GenBank/DDBJ whole genome shotgun (WGS) entry which is preliminary data.</text>
</comment>
<dbReference type="RefSeq" id="WP_115922380.1">
    <property type="nucleotide sequence ID" value="NZ_QTUA01000001.1"/>
</dbReference>
<dbReference type="Pfam" id="PF00534">
    <property type="entry name" value="Glycos_transf_1"/>
    <property type="match status" value="1"/>
</dbReference>
<name>A0A3D9UM03_9MICO</name>
<dbReference type="InterPro" id="IPR028098">
    <property type="entry name" value="Glyco_trans_4-like_N"/>
</dbReference>
<dbReference type="CDD" id="cd03801">
    <property type="entry name" value="GT4_PimA-like"/>
    <property type="match status" value="1"/>
</dbReference>
<reference evidence="5 6" key="1">
    <citation type="submission" date="2018-08" db="EMBL/GenBank/DDBJ databases">
        <title>Sequencing the genomes of 1000 actinobacteria strains.</title>
        <authorList>
            <person name="Klenk H.-P."/>
        </authorList>
    </citation>
    <scope>NUCLEOTIDE SEQUENCE [LARGE SCALE GENOMIC DNA]</scope>
    <source>
        <strain evidence="5 6">DSM 22967</strain>
    </source>
</reference>
<feature type="domain" description="Glycosyltransferase subfamily 4-like N-terminal" evidence="4">
    <location>
        <begin position="48"/>
        <end position="184"/>
    </location>
</feature>
<evidence type="ECO:0000259" key="3">
    <source>
        <dbReference type="Pfam" id="PF00534"/>
    </source>
</evidence>